<evidence type="ECO:0000256" key="2">
    <source>
        <dbReference type="ARBA" id="ARBA00004613"/>
    </source>
</evidence>
<dbReference type="InParanoid" id="G9MVB3"/>
<feature type="domain" description="LysM" evidence="17">
    <location>
        <begin position="320"/>
        <end position="369"/>
    </location>
</feature>
<evidence type="ECO:0000256" key="13">
    <source>
        <dbReference type="ARBA" id="ARBA00044955"/>
    </source>
</evidence>
<keyword evidence="12" id="KW-0624">Polysaccharide degradation</keyword>
<dbReference type="Gene3D" id="3.10.50.10">
    <property type="match status" value="1"/>
</dbReference>
<dbReference type="VEuPathDB" id="FungiDB:TRIVIDRAFT_52866"/>
<keyword evidence="20" id="KW-1185">Reference proteome</keyword>
<dbReference type="GeneID" id="25795246"/>
<dbReference type="eggNOG" id="KOG2806">
    <property type="taxonomic scope" value="Eukaryota"/>
</dbReference>
<feature type="domain" description="GH18" evidence="18">
    <location>
        <begin position="533"/>
        <end position="873"/>
    </location>
</feature>
<evidence type="ECO:0000256" key="9">
    <source>
        <dbReference type="ARBA" id="ARBA00023026"/>
    </source>
</evidence>
<dbReference type="EC" id="3.2.1.14" evidence="4"/>
<dbReference type="GO" id="GO:0008061">
    <property type="term" value="F:chitin binding"/>
    <property type="evidence" value="ECO:0007669"/>
    <property type="project" value="UniProtKB-KW"/>
</dbReference>
<protein>
    <recommendedName>
        <fullName evidence="4">chitinase</fullName>
        <ecNumber evidence="4">3.2.1.14</ecNumber>
    </recommendedName>
</protein>
<keyword evidence="8" id="KW-0146">Chitin degradation</keyword>
<dbReference type="InterPro" id="IPR018392">
    <property type="entry name" value="LysM"/>
</dbReference>
<dbReference type="OrthoDB" id="73875at2759"/>
<dbReference type="PROSITE" id="PS01095">
    <property type="entry name" value="GH18_1"/>
    <property type="match status" value="1"/>
</dbReference>
<name>G9MVB3_HYPVG</name>
<evidence type="ECO:0000256" key="11">
    <source>
        <dbReference type="ARBA" id="ARBA00023295"/>
    </source>
</evidence>
<feature type="region of interest" description="Disordered" evidence="15">
    <location>
        <begin position="1330"/>
        <end position="1353"/>
    </location>
</feature>
<dbReference type="InterPro" id="IPR029070">
    <property type="entry name" value="Chitinase_insertion_sf"/>
</dbReference>
<evidence type="ECO:0000256" key="10">
    <source>
        <dbReference type="ARBA" id="ARBA00023277"/>
    </source>
</evidence>
<feature type="signal peptide" evidence="16">
    <location>
        <begin position="1"/>
        <end position="22"/>
    </location>
</feature>
<comment type="similarity">
    <text evidence="3">Belongs to the glycosyl hydrolase 18 family. Chitinase class V subfamily.</text>
</comment>
<comment type="subcellular location">
    <subcellularLocation>
        <location evidence="2">Secreted</location>
    </subcellularLocation>
</comment>
<comment type="similarity">
    <text evidence="13">Belongs to the secreted LysM effector family.</text>
</comment>
<organism evidence="19 20">
    <name type="scientific">Hypocrea virens (strain Gv29-8 / FGSC 10586)</name>
    <name type="common">Gliocladium virens</name>
    <name type="synonym">Trichoderma virens</name>
    <dbReference type="NCBI Taxonomy" id="413071"/>
    <lineage>
        <taxon>Eukaryota</taxon>
        <taxon>Fungi</taxon>
        <taxon>Dikarya</taxon>
        <taxon>Ascomycota</taxon>
        <taxon>Pezizomycotina</taxon>
        <taxon>Sordariomycetes</taxon>
        <taxon>Hypocreomycetidae</taxon>
        <taxon>Hypocreales</taxon>
        <taxon>Hypocreaceae</taxon>
        <taxon>Trichoderma</taxon>
    </lineage>
</organism>
<proteinExistence type="inferred from homology"/>
<dbReference type="HOGENOM" id="CLU_002846_1_0_1"/>
<keyword evidence="6" id="KW-0147">Chitin-binding</keyword>
<evidence type="ECO:0000256" key="4">
    <source>
        <dbReference type="ARBA" id="ARBA00012729"/>
    </source>
</evidence>
<dbReference type="PANTHER" id="PTHR47700">
    <property type="entry name" value="V CHITINASE, PUTATIVE (AFU_ORTHOLOGUE AFUA_6G13720)-RELATED"/>
    <property type="match status" value="1"/>
</dbReference>
<dbReference type="SMART" id="SM00636">
    <property type="entry name" value="Glyco_18"/>
    <property type="match status" value="1"/>
</dbReference>
<evidence type="ECO:0000256" key="15">
    <source>
        <dbReference type="SAM" id="MobiDB-lite"/>
    </source>
</evidence>
<keyword evidence="16" id="KW-0732">Signal</keyword>
<dbReference type="Pfam" id="PF01476">
    <property type="entry name" value="LysM"/>
    <property type="match status" value="1"/>
</dbReference>
<comment type="caution">
    <text evidence="19">The sequence shown here is derived from an EMBL/GenBank/DDBJ whole genome shotgun (WGS) entry which is preliminary data.</text>
</comment>
<dbReference type="STRING" id="413071.G9MVB3"/>
<sequence>MPWISLWTITWLLAWTITAVAASTPEHVSSDDYDATAFQSQFNRCPVPCLDESPEDWSVYSSFERLSQCDRPMLFDLAIHTPINDKKKSVLIRACTTSTSNKKSHHKSDAAKRELDACRDSFVQTKVQLHVSRDVDKPTTKPREGLIILFNKMKDYAQSIVATTGCSKESDVMLGYFDGSVVGIYAGRSLASATVPPMIDHLFDQYKYPGYATSSMLTQICGHESDMDHTAGVAVSLEADIDYVQSALLSWNQGECASKPNIADDGSTYRDLTIHQVPLPAALNSVAQGVENVNSGSKDLGRVTNMAEHLDAQVNGKYCTMHKIAVGDTCASIAKTCKISVANFLKYNDVKGDGNDFCRKLQAEKNICCSSGSSKPLPEDNGGCYTYTIKANDECSTIGAPWNLTPKDIEGFNNKITWGWRGCPNLTVGLKVCLSKGSPPMPAPISNAVCGPQKPGTVNPGQVKDASTLAKLNPCPLNSCCNIWGQCGIDSLFCTKADGPTGNPGTAPPRANGCISNCGTDIVNNDKPPSNGFKRVGYYEAFNWERSCSHMRSEMSNTQKYTHMHWAFGDVKSDMSVSINDTYGQWYGFMGLKDVKKIVSFGGWGISTGVESYEVLRKAMSPESRDRFISNVVSFAKEANVDGIDFDWEYPGAPDIPGIPKGLPSDGPNYLNTLRALRKALPARYSLSIAVPASYWYLRQWDVGNGWAMSGCPSGNCLRSHINQTEVVLALSMITKAGVNANKVFVGESSYGRSFRMSNAGCTGPDCTFTGANGQSNAAKGRCTNASGYLSNAEISEIISKSSKSKRTWFDKDTASDYLVYNDVEWVAYMSDKTKEIRRDKWKKLNFGGSVDWAVDLQEFNVADTVGPHGQYNNASCIQVFDNMIWDWLNPSIEAVAGCTNILQPSPLPTAVTLTAYTTITLQLGTSLSTTVVSASFSISEVSYQPFTFNESHISTFSSGQMLTYNPTPRITPNPVTIGIPTGWTVTGVGKATGGNALKEPSVSIIGLPQMTSTSSSDHGIGFLLPITWLPTVSYKIPSILTPKPPAPTELPDDDEHPIINAPTPPGVVDCKDNSCTKGQDCDNDKCLQGGDCYGESCVSAGKCKGKKCIRGGNCVGFHCQQGGICEGEACEKGGGCSKKGSGNCNSGECRGKGCFPRSKCSGAQCERVTIKPLPRPKGTPVRLPRPTCLFGCPKLPDCPFWDLSCNAPCGLIGCPPGRQPTAKACTTLQTGRDCTEFISSTQVQTKPTTSWSTTTRTRCENVVDCEVTDMTFTTTIKSSTEEPDPTYIAKIIEYEGMKLMKDKDLLASIGKDEDEFFSLLESPTTTTLEISTTSEITSTPSEEASSEPTQTPEVTCGIALYPPLMWRLDIIDMTGSWVWDDEGKNLQSEIKGCGAMTGWEWFKRKDGTRECRFNLPLIIKEGCVERAIASAGGPDIDCIFAFG</sequence>
<dbReference type="Gene3D" id="3.20.20.80">
    <property type="entry name" value="Glycosidases"/>
    <property type="match status" value="2"/>
</dbReference>
<accession>G9MVB3</accession>
<dbReference type="Gene3D" id="3.10.350.10">
    <property type="entry name" value="LysM domain"/>
    <property type="match status" value="2"/>
</dbReference>
<dbReference type="InterPro" id="IPR001223">
    <property type="entry name" value="Glyco_hydro18_cat"/>
</dbReference>
<dbReference type="GO" id="GO:0005576">
    <property type="term" value="C:extracellular region"/>
    <property type="evidence" value="ECO:0007669"/>
    <property type="project" value="UniProtKB-SubCell"/>
</dbReference>
<dbReference type="SUPFAM" id="SSF51445">
    <property type="entry name" value="(Trans)glycosidases"/>
    <property type="match status" value="1"/>
</dbReference>
<keyword evidence="11 14" id="KW-0326">Glycosidase</keyword>
<evidence type="ECO:0000313" key="19">
    <source>
        <dbReference type="EMBL" id="EHK21641.1"/>
    </source>
</evidence>
<keyword evidence="10" id="KW-0119">Carbohydrate metabolism</keyword>
<dbReference type="InterPro" id="IPR036779">
    <property type="entry name" value="LysM_dom_sf"/>
</dbReference>
<evidence type="ECO:0000256" key="6">
    <source>
        <dbReference type="ARBA" id="ARBA00022669"/>
    </source>
</evidence>
<evidence type="ECO:0000256" key="3">
    <source>
        <dbReference type="ARBA" id="ARBA00008682"/>
    </source>
</evidence>
<dbReference type="PROSITE" id="PS51910">
    <property type="entry name" value="GH18_2"/>
    <property type="match status" value="1"/>
</dbReference>
<dbReference type="CDD" id="cd00118">
    <property type="entry name" value="LysM"/>
    <property type="match status" value="1"/>
</dbReference>
<evidence type="ECO:0000259" key="18">
    <source>
        <dbReference type="PROSITE" id="PS51910"/>
    </source>
</evidence>
<keyword evidence="7 14" id="KW-0378">Hydrolase</keyword>
<evidence type="ECO:0000259" key="17">
    <source>
        <dbReference type="PROSITE" id="PS51782"/>
    </source>
</evidence>
<evidence type="ECO:0000256" key="1">
    <source>
        <dbReference type="ARBA" id="ARBA00000822"/>
    </source>
</evidence>
<gene>
    <name evidence="19" type="primary">TVC13</name>
    <name evidence="19" type="ORF">TRIVIDRAFT_52866</name>
</gene>
<evidence type="ECO:0000256" key="14">
    <source>
        <dbReference type="RuleBase" id="RU000489"/>
    </source>
</evidence>
<dbReference type="GO" id="GO:0006032">
    <property type="term" value="P:chitin catabolic process"/>
    <property type="evidence" value="ECO:0007669"/>
    <property type="project" value="UniProtKB-KW"/>
</dbReference>
<dbReference type="CDD" id="cd02878">
    <property type="entry name" value="GH18_zymocin_alpha"/>
    <property type="match status" value="1"/>
</dbReference>
<dbReference type="InterPro" id="IPR017853">
    <property type="entry name" value="GH"/>
</dbReference>
<dbReference type="InterPro" id="IPR001579">
    <property type="entry name" value="Glyco_hydro_18_chit_AS"/>
</dbReference>
<dbReference type="GO" id="GO:0000272">
    <property type="term" value="P:polysaccharide catabolic process"/>
    <property type="evidence" value="ECO:0007669"/>
    <property type="project" value="UniProtKB-KW"/>
</dbReference>
<dbReference type="Proteomes" id="UP000007115">
    <property type="component" value="Unassembled WGS sequence"/>
</dbReference>
<evidence type="ECO:0000256" key="8">
    <source>
        <dbReference type="ARBA" id="ARBA00023024"/>
    </source>
</evidence>
<dbReference type="RefSeq" id="XP_013955834.1">
    <property type="nucleotide sequence ID" value="XM_014100359.1"/>
</dbReference>
<dbReference type="InterPro" id="IPR011583">
    <property type="entry name" value="Chitinase_II/V-like_cat"/>
</dbReference>
<dbReference type="EMBL" id="ABDF02000068">
    <property type="protein sequence ID" value="EHK21641.1"/>
    <property type="molecule type" value="Genomic_DNA"/>
</dbReference>
<evidence type="ECO:0000256" key="7">
    <source>
        <dbReference type="ARBA" id="ARBA00022801"/>
    </source>
</evidence>
<dbReference type="GO" id="GO:0008843">
    <property type="term" value="F:endochitinase activity"/>
    <property type="evidence" value="ECO:0007669"/>
    <property type="project" value="UniProtKB-EC"/>
</dbReference>
<evidence type="ECO:0000256" key="12">
    <source>
        <dbReference type="ARBA" id="ARBA00023326"/>
    </source>
</evidence>
<evidence type="ECO:0000256" key="5">
    <source>
        <dbReference type="ARBA" id="ARBA00022525"/>
    </source>
</evidence>
<dbReference type="InterPro" id="IPR053214">
    <property type="entry name" value="LysM12-like"/>
</dbReference>
<reference evidence="19 20" key="1">
    <citation type="journal article" date="2011" name="Genome Biol.">
        <title>Comparative genome sequence analysis underscores mycoparasitism as the ancestral life style of Trichoderma.</title>
        <authorList>
            <person name="Kubicek C.P."/>
            <person name="Herrera-Estrella A."/>
            <person name="Seidl-Seiboth V."/>
            <person name="Martinez D.A."/>
            <person name="Druzhinina I.S."/>
            <person name="Thon M."/>
            <person name="Zeilinger S."/>
            <person name="Casas-Flores S."/>
            <person name="Horwitz B.A."/>
            <person name="Mukherjee P.K."/>
            <person name="Mukherjee M."/>
            <person name="Kredics L."/>
            <person name="Alcaraz L.D."/>
            <person name="Aerts A."/>
            <person name="Antal Z."/>
            <person name="Atanasova L."/>
            <person name="Cervantes-Badillo M.G."/>
            <person name="Challacombe J."/>
            <person name="Chertkov O."/>
            <person name="McCluskey K."/>
            <person name="Coulpier F."/>
            <person name="Deshpande N."/>
            <person name="von Doehren H."/>
            <person name="Ebbole D.J."/>
            <person name="Esquivel-Naranjo E.U."/>
            <person name="Fekete E."/>
            <person name="Flipphi M."/>
            <person name="Glaser F."/>
            <person name="Gomez-Rodriguez E.Y."/>
            <person name="Gruber S."/>
            <person name="Han C."/>
            <person name="Henrissat B."/>
            <person name="Hermosa R."/>
            <person name="Hernandez-Onate M."/>
            <person name="Karaffa L."/>
            <person name="Kosti I."/>
            <person name="Le Crom S."/>
            <person name="Lindquist E."/>
            <person name="Lucas S."/>
            <person name="Luebeck M."/>
            <person name="Luebeck P.S."/>
            <person name="Margeot A."/>
            <person name="Metz B."/>
            <person name="Misra M."/>
            <person name="Nevalainen H."/>
            <person name="Omann M."/>
            <person name="Packer N."/>
            <person name="Perrone G."/>
            <person name="Uresti-Rivera E.E."/>
            <person name="Salamov A."/>
            <person name="Schmoll M."/>
            <person name="Seiboth B."/>
            <person name="Shapiro H."/>
            <person name="Sukno S."/>
            <person name="Tamayo-Ramos J.A."/>
            <person name="Tisch D."/>
            <person name="Wiest A."/>
            <person name="Wilkinson H.H."/>
            <person name="Zhang M."/>
            <person name="Coutinho P.M."/>
            <person name="Kenerley C.M."/>
            <person name="Monte E."/>
            <person name="Baker S.E."/>
            <person name="Grigoriev I.V."/>
        </authorList>
    </citation>
    <scope>NUCLEOTIDE SEQUENCE [LARGE SCALE GENOMIC DNA]</scope>
    <source>
        <strain evidence="20">Gv29-8 / FGSC 10586</strain>
    </source>
</reference>
<evidence type="ECO:0000313" key="20">
    <source>
        <dbReference type="Proteomes" id="UP000007115"/>
    </source>
</evidence>
<dbReference type="SUPFAM" id="SSF54556">
    <property type="entry name" value="Chitinase insertion domain"/>
    <property type="match status" value="1"/>
</dbReference>
<dbReference type="Pfam" id="PF00704">
    <property type="entry name" value="Glyco_hydro_18"/>
    <property type="match status" value="2"/>
</dbReference>
<dbReference type="PROSITE" id="PS51782">
    <property type="entry name" value="LYSM"/>
    <property type="match status" value="2"/>
</dbReference>
<comment type="catalytic activity">
    <reaction evidence="1">
        <text>Random endo-hydrolysis of N-acetyl-beta-D-glucosaminide (1-&gt;4)-beta-linkages in chitin and chitodextrins.</text>
        <dbReference type="EC" id="3.2.1.14"/>
    </reaction>
</comment>
<keyword evidence="9" id="KW-0843">Virulence</keyword>
<evidence type="ECO:0000256" key="16">
    <source>
        <dbReference type="SAM" id="SignalP"/>
    </source>
</evidence>
<feature type="domain" description="LysM" evidence="17">
    <location>
        <begin position="385"/>
        <end position="434"/>
    </location>
</feature>
<feature type="chain" id="PRO_5003523829" description="chitinase" evidence="16">
    <location>
        <begin position="23"/>
        <end position="1444"/>
    </location>
</feature>
<keyword evidence="5" id="KW-0964">Secreted</keyword>
<dbReference type="PANTHER" id="PTHR47700:SF2">
    <property type="entry name" value="CHITINASE"/>
    <property type="match status" value="1"/>
</dbReference>